<dbReference type="InterPro" id="IPR016032">
    <property type="entry name" value="Sig_transdc_resp-reg_C-effctor"/>
</dbReference>
<dbReference type="Proteomes" id="UP000019491">
    <property type="component" value="Unassembled WGS sequence"/>
</dbReference>
<dbReference type="PROSITE" id="PS50043">
    <property type="entry name" value="HTH_LUXR_2"/>
    <property type="match status" value="1"/>
</dbReference>
<proteinExistence type="predicted"/>
<dbReference type="PRINTS" id="PR00038">
    <property type="entry name" value="HTHLUXR"/>
</dbReference>
<evidence type="ECO:0000256" key="1">
    <source>
        <dbReference type="ARBA" id="ARBA00023015"/>
    </source>
</evidence>
<evidence type="ECO:0000259" key="4">
    <source>
        <dbReference type="PROSITE" id="PS50043"/>
    </source>
</evidence>
<dbReference type="Pfam" id="PF00196">
    <property type="entry name" value="GerE"/>
    <property type="match status" value="1"/>
</dbReference>
<sequence>MTTRQIEVVKLIADGNTNDEIAAILTLSPDTVKKYASRIFSVLPVRNRSELVKLVLEEELSNNQW</sequence>
<evidence type="ECO:0000256" key="2">
    <source>
        <dbReference type="ARBA" id="ARBA00023125"/>
    </source>
</evidence>
<dbReference type="EMBL" id="BAWF01000006">
    <property type="protein sequence ID" value="GAF43146.1"/>
    <property type="molecule type" value="Genomic_DNA"/>
</dbReference>
<accession>X0PZC7</accession>
<keyword evidence="6" id="KW-1185">Reference proteome</keyword>
<dbReference type="AlphaFoldDB" id="X0PZC7"/>
<protein>
    <recommendedName>
        <fullName evidence="4">HTH luxR-type domain-containing protein</fullName>
    </recommendedName>
</protein>
<dbReference type="InterPro" id="IPR000792">
    <property type="entry name" value="Tscrpt_reg_LuxR_C"/>
</dbReference>
<gene>
    <name evidence="5" type="ORF">RW1_006_00380</name>
</gene>
<keyword evidence="3" id="KW-0804">Transcription</keyword>
<name>X0PZC7_RHOWR</name>
<organism evidence="5 6">
    <name type="scientific">Rhodococcus wratislaviensis NBRC 100605</name>
    <dbReference type="NCBI Taxonomy" id="1219028"/>
    <lineage>
        <taxon>Bacteria</taxon>
        <taxon>Bacillati</taxon>
        <taxon>Actinomycetota</taxon>
        <taxon>Actinomycetes</taxon>
        <taxon>Mycobacteriales</taxon>
        <taxon>Nocardiaceae</taxon>
        <taxon>Rhodococcus</taxon>
    </lineage>
</organism>
<evidence type="ECO:0000313" key="5">
    <source>
        <dbReference type="EMBL" id="GAF43146.1"/>
    </source>
</evidence>
<dbReference type="PANTHER" id="PTHR44688">
    <property type="entry name" value="DNA-BINDING TRANSCRIPTIONAL ACTIVATOR DEVR_DOSR"/>
    <property type="match status" value="1"/>
</dbReference>
<dbReference type="GO" id="GO:0006355">
    <property type="term" value="P:regulation of DNA-templated transcription"/>
    <property type="evidence" value="ECO:0007669"/>
    <property type="project" value="InterPro"/>
</dbReference>
<comment type="caution">
    <text evidence="5">The sequence shown here is derived from an EMBL/GenBank/DDBJ whole genome shotgun (WGS) entry which is preliminary data.</text>
</comment>
<dbReference type="SUPFAM" id="SSF46894">
    <property type="entry name" value="C-terminal effector domain of the bipartite response regulators"/>
    <property type="match status" value="1"/>
</dbReference>
<dbReference type="Gene3D" id="1.10.10.10">
    <property type="entry name" value="Winged helix-like DNA-binding domain superfamily/Winged helix DNA-binding domain"/>
    <property type="match status" value="1"/>
</dbReference>
<evidence type="ECO:0000313" key="6">
    <source>
        <dbReference type="Proteomes" id="UP000019491"/>
    </source>
</evidence>
<feature type="domain" description="HTH luxR-type" evidence="4">
    <location>
        <begin position="1"/>
        <end position="59"/>
    </location>
</feature>
<reference evidence="5 6" key="1">
    <citation type="submission" date="2014-02" db="EMBL/GenBank/DDBJ databases">
        <title>Whole genome shotgun sequence of Rhodococcus wratislaviensis NBRC 100605.</title>
        <authorList>
            <person name="Hosoyama A."/>
            <person name="Tsuchikane K."/>
            <person name="Yoshida I."/>
            <person name="Ohji S."/>
            <person name="Ichikawa N."/>
            <person name="Yamazoe A."/>
            <person name="Fujita N."/>
        </authorList>
    </citation>
    <scope>NUCLEOTIDE SEQUENCE [LARGE SCALE GENOMIC DNA]</scope>
    <source>
        <strain evidence="5 6">NBRC 100605</strain>
    </source>
</reference>
<evidence type="ECO:0000256" key="3">
    <source>
        <dbReference type="ARBA" id="ARBA00023163"/>
    </source>
</evidence>
<dbReference type="RefSeq" id="WP_255221369.1">
    <property type="nucleotide sequence ID" value="NZ_BAWF01000006.1"/>
</dbReference>
<keyword evidence="1" id="KW-0805">Transcription regulation</keyword>
<dbReference type="GO" id="GO:0003677">
    <property type="term" value="F:DNA binding"/>
    <property type="evidence" value="ECO:0007669"/>
    <property type="project" value="UniProtKB-KW"/>
</dbReference>
<dbReference type="PANTHER" id="PTHR44688:SF16">
    <property type="entry name" value="DNA-BINDING TRANSCRIPTIONAL ACTIVATOR DEVR_DOSR"/>
    <property type="match status" value="1"/>
</dbReference>
<dbReference type="CDD" id="cd06170">
    <property type="entry name" value="LuxR_C_like"/>
    <property type="match status" value="1"/>
</dbReference>
<keyword evidence="2" id="KW-0238">DNA-binding</keyword>
<dbReference type="InterPro" id="IPR036388">
    <property type="entry name" value="WH-like_DNA-bd_sf"/>
</dbReference>
<dbReference type="SMART" id="SM00421">
    <property type="entry name" value="HTH_LUXR"/>
    <property type="match status" value="1"/>
</dbReference>